<dbReference type="PANTHER" id="PTHR33116">
    <property type="entry name" value="REVERSE TRANSCRIPTASE ZINC-BINDING DOMAIN-CONTAINING PROTEIN-RELATED-RELATED"/>
    <property type="match status" value="1"/>
</dbReference>
<reference evidence="2" key="3">
    <citation type="submission" date="2015-06" db="UniProtKB">
        <authorList>
            <consortium name="EnsemblPlants"/>
        </authorList>
    </citation>
    <scope>IDENTIFICATION</scope>
    <source>
        <strain evidence="2">cv. Jemalong A17</strain>
    </source>
</reference>
<keyword evidence="3" id="KW-1185">Reference proteome</keyword>
<dbReference type="EnsemblPlants" id="KEH17208">
    <property type="protein sequence ID" value="KEH17208"/>
    <property type="gene ID" value="MTR_0032s0260"/>
</dbReference>
<evidence type="ECO:0000313" key="1">
    <source>
        <dbReference type="EMBL" id="KEH17208.1"/>
    </source>
</evidence>
<dbReference type="PANTHER" id="PTHR33116:SF80">
    <property type="entry name" value="REVERSE TRANSCRIPTASE ZINC-BINDING DOMAIN-CONTAINING PROTEIN"/>
    <property type="match status" value="1"/>
</dbReference>
<gene>
    <name evidence="1" type="ORF">MTR_0032s0260</name>
</gene>
<dbReference type="Proteomes" id="UP000002051">
    <property type="component" value="Unassembled WGS sequence"/>
</dbReference>
<proteinExistence type="predicted"/>
<sequence length="332" mass="37467">MVHLQLKLKILKLAFKTWNRTVFGDVDRQVRLALEEVNRIQLLIDSEGFSDAIYIQDLEAQLILTKALNYQDILWKEKARDQNFINGDCNTSYFHRLAKFKATAKPITLLYNGDKIITEPANIEEDNHNLLRLPLREVIKNAVFDLNGDGSPDPDGFGSLSMRIISPEQRAFIHDRNISGCIILASKVVNRIDKRQFGGNVALKVDIKKIINNSKSRFYLGAMTTSRSHMIAGKLGFSDGTIPFTYLGCPIFKGKPKGIYFQFIVDGIKVKIATWKGTMLTIMGRVQLIKSNIHAGGLDIKPTWLVNESLILHLACSRNEACVYDTLSYVSF</sequence>
<evidence type="ECO:0000313" key="2">
    <source>
        <dbReference type="EnsemblPlants" id="KEH17208"/>
    </source>
</evidence>
<dbReference type="EMBL" id="KL402757">
    <property type="protein sequence ID" value="KEH17208.1"/>
    <property type="molecule type" value="Genomic_DNA"/>
</dbReference>
<evidence type="ECO:0000313" key="3">
    <source>
        <dbReference type="Proteomes" id="UP000002051"/>
    </source>
</evidence>
<name>A0A072TJZ1_MEDTR</name>
<dbReference type="HOGENOM" id="CLU_837766_0_0_1"/>
<reference evidence="1 3" key="1">
    <citation type="journal article" date="2011" name="Nature">
        <title>The Medicago genome provides insight into the evolution of rhizobial symbioses.</title>
        <authorList>
            <person name="Young N.D."/>
            <person name="Debelle F."/>
            <person name="Oldroyd G.E."/>
            <person name="Geurts R."/>
            <person name="Cannon S.B."/>
            <person name="Udvardi M.K."/>
            <person name="Benedito V.A."/>
            <person name="Mayer K.F."/>
            <person name="Gouzy J."/>
            <person name="Schoof H."/>
            <person name="Van de Peer Y."/>
            <person name="Proost S."/>
            <person name="Cook D.R."/>
            <person name="Meyers B.C."/>
            <person name="Spannagl M."/>
            <person name="Cheung F."/>
            <person name="De Mita S."/>
            <person name="Krishnakumar V."/>
            <person name="Gundlach H."/>
            <person name="Zhou S."/>
            <person name="Mudge J."/>
            <person name="Bharti A.K."/>
            <person name="Murray J.D."/>
            <person name="Naoumkina M.A."/>
            <person name="Rosen B."/>
            <person name="Silverstein K.A."/>
            <person name="Tang H."/>
            <person name="Rombauts S."/>
            <person name="Zhao P.X."/>
            <person name="Zhou P."/>
            <person name="Barbe V."/>
            <person name="Bardou P."/>
            <person name="Bechner M."/>
            <person name="Bellec A."/>
            <person name="Berger A."/>
            <person name="Berges H."/>
            <person name="Bidwell S."/>
            <person name="Bisseling T."/>
            <person name="Choisne N."/>
            <person name="Couloux A."/>
            <person name="Denny R."/>
            <person name="Deshpande S."/>
            <person name="Dai X."/>
            <person name="Doyle J.J."/>
            <person name="Dudez A.M."/>
            <person name="Farmer A.D."/>
            <person name="Fouteau S."/>
            <person name="Franken C."/>
            <person name="Gibelin C."/>
            <person name="Gish J."/>
            <person name="Goldstein S."/>
            <person name="Gonzalez A.J."/>
            <person name="Green P.J."/>
            <person name="Hallab A."/>
            <person name="Hartog M."/>
            <person name="Hua A."/>
            <person name="Humphray S.J."/>
            <person name="Jeong D.H."/>
            <person name="Jing Y."/>
            <person name="Jocker A."/>
            <person name="Kenton S.M."/>
            <person name="Kim D.J."/>
            <person name="Klee K."/>
            <person name="Lai H."/>
            <person name="Lang C."/>
            <person name="Lin S."/>
            <person name="Macmil S.L."/>
            <person name="Magdelenat G."/>
            <person name="Matthews L."/>
            <person name="McCorrison J."/>
            <person name="Monaghan E.L."/>
            <person name="Mun J.H."/>
            <person name="Najar F.Z."/>
            <person name="Nicholson C."/>
            <person name="Noirot C."/>
            <person name="O'Bleness M."/>
            <person name="Paule C.R."/>
            <person name="Poulain J."/>
            <person name="Prion F."/>
            <person name="Qin B."/>
            <person name="Qu C."/>
            <person name="Retzel E.F."/>
            <person name="Riddle C."/>
            <person name="Sallet E."/>
            <person name="Samain S."/>
            <person name="Samson N."/>
            <person name="Sanders I."/>
            <person name="Saurat O."/>
            <person name="Scarpelli C."/>
            <person name="Schiex T."/>
            <person name="Segurens B."/>
            <person name="Severin A.J."/>
            <person name="Sherrier D.J."/>
            <person name="Shi R."/>
            <person name="Sims S."/>
            <person name="Singer S.R."/>
            <person name="Sinharoy S."/>
            <person name="Sterck L."/>
            <person name="Viollet A."/>
            <person name="Wang B.B."/>
            <person name="Wang K."/>
            <person name="Wang M."/>
            <person name="Wang X."/>
            <person name="Warfsmann J."/>
            <person name="Weissenbach J."/>
            <person name="White D.D."/>
            <person name="White J.D."/>
            <person name="Wiley G.B."/>
            <person name="Wincker P."/>
            <person name="Xing Y."/>
            <person name="Yang L."/>
            <person name="Yao Z."/>
            <person name="Ying F."/>
            <person name="Zhai J."/>
            <person name="Zhou L."/>
            <person name="Zuber A."/>
            <person name="Denarie J."/>
            <person name="Dixon R.A."/>
            <person name="May G.D."/>
            <person name="Schwartz D.C."/>
            <person name="Rogers J."/>
            <person name="Quetier F."/>
            <person name="Town C.D."/>
            <person name="Roe B.A."/>
        </authorList>
    </citation>
    <scope>NUCLEOTIDE SEQUENCE [LARGE SCALE GENOMIC DNA]</scope>
    <source>
        <strain evidence="1">A17</strain>
        <strain evidence="2 3">cv. Jemalong A17</strain>
    </source>
</reference>
<organism evidence="1 3">
    <name type="scientific">Medicago truncatula</name>
    <name type="common">Barrel medic</name>
    <name type="synonym">Medicago tribuloides</name>
    <dbReference type="NCBI Taxonomy" id="3880"/>
    <lineage>
        <taxon>Eukaryota</taxon>
        <taxon>Viridiplantae</taxon>
        <taxon>Streptophyta</taxon>
        <taxon>Embryophyta</taxon>
        <taxon>Tracheophyta</taxon>
        <taxon>Spermatophyta</taxon>
        <taxon>Magnoliopsida</taxon>
        <taxon>eudicotyledons</taxon>
        <taxon>Gunneridae</taxon>
        <taxon>Pentapetalae</taxon>
        <taxon>rosids</taxon>
        <taxon>fabids</taxon>
        <taxon>Fabales</taxon>
        <taxon>Fabaceae</taxon>
        <taxon>Papilionoideae</taxon>
        <taxon>50 kb inversion clade</taxon>
        <taxon>NPAAA clade</taxon>
        <taxon>Hologalegina</taxon>
        <taxon>IRL clade</taxon>
        <taxon>Trifolieae</taxon>
        <taxon>Medicago</taxon>
    </lineage>
</organism>
<dbReference type="AlphaFoldDB" id="A0A072TJZ1"/>
<accession>A0A072TJZ1</accession>
<protein>
    <submittedName>
        <fullName evidence="1 2">Uncharacterized protein</fullName>
    </submittedName>
</protein>
<dbReference type="STRING" id="3880.A0A072TJZ1"/>
<reference evidence="1 3" key="2">
    <citation type="journal article" date="2014" name="BMC Genomics">
        <title>An improved genome release (version Mt4.0) for the model legume Medicago truncatula.</title>
        <authorList>
            <person name="Tang H."/>
            <person name="Krishnakumar V."/>
            <person name="Bidwell S."/>
            <person name="Rosen B."/>
            <person name="Chan A."/>
            <person name="Zhou S."/>
            <person name="Gentzbittel L."/>
            <person name="Childs K.L."/>
            <person name="Yandell M."/>
            <person name="Gundlach H."/>
            <person name="Mayer K.F."/>
            <person name="Schwartz D.C."/>
            <person name="Town C.D."/>
        </authorList>
    </citation>
    <scope>GENOME REANNOTATION</scope>
    <source>
        <strain evidence="1">A17</strain>
        <strain evidence="2 3">cv. Jemalong A17</strain>
    </source>
</reference>